<reference evidence="1 2" key="1">
    <citation type="journal article" date="2022" name="DNA Res.">
        <title>Chromosomal-level genome assembly of the orchid tree Bauhinia variegata (Leguminosae; Cercidoideae) supports the allotetraploid origin hypothesis of Bauhinia.</title>
        <authorList>
            <person name="Zhong Y."/>
            <person name="Chen Y."/>
            <person name="Zheng D."/>
            <person name="Pang J."/>
            <person name="Liu Y."/>
            <person name="Luo S."/>
            <person name="Meng S."/>
            <person name="Qian L."/>
            <person name="Wei D."/>
            <person name="Dai S."/>
            <person name="Zhou R."/>
        </authorList>
    </citation>
    <scope>NUCLEOTIDE SEQUENCE [LARGE SCALE GENOMIC DNA]</scope>
    <source>
        <strain evidence="1">BV-YZ2020</strain>
    </source>
</reference>
<evidence type="ECO:0000313" key="1">
    <source>
        <dbReference type="EMBL" id="KAI4327158.1"/>
    </source>
</evidence>
<gene>
    <name evidence="1" type="ORF">L6164_019653</name>
</gene>
<sequence>MRIEELKGEEVEGGEEGQSYVGDGDSGGASFLGSDAKRVLVGAGARALFYPTLLYNVVRNKIQAEFRWWDKVDEFILLGAVPFPVDVPRLKELGVRGVITLNEAYETLVPTTLYHAHGIEHLVIPTRDYCFAPSLRDICHAVDFIHENAMSGRTTYVHCKAGRGRSTTIVICYLVHYKLMTPDSAYDYVKSIRPRVLLASSQWKAVHEYYHHMVRRIVTRAPMANLVVRASEATAASQGLVIFDDSSVVVVTESDLEGYDPRIPSGTAANKIWTDLSIVYRVRVSGEAALARISCLWLRYRTHQKISGEKLSRESSCSLKTSHLDSISVDIQVY</sequence>
<proteinExistence type="predicted"/>
<comment type="caution">
    <text evidence="1">The sequence shown here is derived from an EMBL/GenBank/DDBJ whole genome shotgun (WGS) entry which is preliminary data.</text>
</comment>
<dbReference type="EMBL" id="CM039433">
    <property type="protein sequence ID" value="KAI4327158.1"/>
    <property type="molecule type" value="Genomic_DNA"/>
</dbReference>
<evidence type="ECO:0000313" key="2">
    <source>
        <dbReference type="Proteomes" id="UP000828941"/>
    </source>
</evidence>
<protein>
    <submittedName>
        <fullName evidence="1">Uncharacterized protein</fullName>
    </submittedName>
</protein>
<organism evidence="1 2">
    <name type="scientific">Bauhinia variegata</name>
    <name type="common">Purple orchid tree</name>
    <name type="synonym">Phanera variegata</name>
    <dbReference type="NCBI Taxonomy" id="167791"/>
    <lineage>
        <taxon>Eukaryota</taxon>
        <taxon>Viridiplantae</taxon>
        <taxon>Streptophyta</taxon>
        <taxon>Embryophyta</taxon>
        <taxon>Tracheophyta</taxon>
        <taxon>Spermatophyta</taxon>
        <taxon>Magnoliopsida</taxon>
        <taxon>eudicotyledons</taxon>
        <taxon>Gunneridae</taxon>
        <taxon>Pentapetalae</taxon>
        <taxon>rosids</taxon>
        <taxon>fabids</taxon>
        <taxon>Fabales</taxon>
        <taxon>Fabaceae</taxon>
        <taxon>Cercidoideae</taxon>
        <taxon>Cercideae</taxon>
        <taxon>Bauhiniinae</taxon>
        <taxon>Bauhinia</taxon>
    </lineage>
</organism>
<keyword evidence="2" id="KW-1185">Reference proteome</keyword>
<name>A0ACB9MSU3_BAUVA</name>
<accession>A0ACB9MSU3</accession>
<dbReference type="Proteomes" id="UP000828941">
    <property type="component" value="Chromosome 8"/>
</dbReference>